<accession>A0A6J4VUM4</accession>
<dbReference type="CDD" id="cd01144">
    <property type="entry name" value="BtuF"/>
    <property type="match status" value="1"/>
</dbReference>
<organism evidence="2">
    <name type="scientific">uncultured Synechococcales cyanobacterium</name>
    <dbReference type="NCBI Taxonomy" id="1936017"/>
    <lineage>
        <taxon>Bacteria</taxon>
        <taxon>Bacillati</taxon>
        <taxon>Cyanobacteriota</taxon>
        <taxon>Cyanophyceae</taxon>
        <taxon>Synechococcales</taxon>
        <taxon>environmental samples</taxon>
    </lineage>
</organism>
<dbReference type="PROSITE" id="PS50983">
    <property type="entry name" value="FE_B12_PBP"/>
    <property type="match status" value="1"/>
</dbReference>
<dbReference type="Gene3D" id="3.40.50.1980">
    <property type="entry name" value="Nitrogenase molybdenum iron protein domain"/>
    <property type="match status" value="2"/>
</dbReference>
<evidence type="ECO:0000313" key="2">
    <source>
        <dbReference type="EMBL" id="CAA9588577.1"/>
    </source>
</evidence>
<dbReference type="InterPro" id="IPR002491">
    <property type="entry name" value="ABC_transptr_periplasmic_BD"/>
</dbReference>
<evidence type="ECO:0000259" key="1">
    <source>
        <dbReference type="PROSITE" id="PS50983"/>
    </source>
</evidence>
<gene>
    <name evidence="2" type="ORF">AVDCRST_MAG81-4780</name>
</gene>
<sequence>MAFSELRVISLIPGATETLAALGLIDTLVGRSHECDYPPVVKQRPICTQAKLDTSASSGQIHDDVTKLLQSALSIYQIDIAKLEELQPTHILTQAQCDVCAVTLSDVEQAVAQLTQSNPKVISLQPNLLADVWTDMQRVAEALGVDAEAAIANLQARVERCQQQAQSAPEHPTVACIEWTEPLMVAANWVPELVELAGGRDMLGVTGHSPRLEWQVLVEADPEIIIFMPCGFDLERTRQEALKLTHRPEWQNLQAARTGKVYFTDGNQYFNRPGPRLVDSLEILAEILHPDTCHFGYEGTGWSKSRQR</sequence>
<dbReference type="PANTHER" id="PTHR42860">
    <property type="entry name" value="VITAMIN B12-BINDING PROTEIN"/>
    <property type="match status" value="1"/>
</dbReference>
<dbReference type="Pfam" id="PF01497">
    <property type="entry name" value="Peripla_BP_2"/>
    <property type="match status" value="1"/>
</dbReference>
<feature type="domain" description="Fe/B12 periplasmic-binding" evidence="1">
    <location>
        <begin position="7"/>
        <end position="292"/>
    </location>
</feature>
<dbReference type="EMBL" id="CADCWO010000230">
    <property type="protein sequence ID" value="CAA9588577.1"/>
    <property type="molecule type" value="Genomic_DNA"/>
</dbReference>
<dbReference type="SUPFAM" id="SSF53807">
    <property type="entry name" value="Helical backbone' metal receptor"/>
    <property type="match status" value="1"/>
</dbReference>
<dbReference type="InterPro" id="IPR051030">
    <property type="entry name" value="Vitamin_B12-ABC_binding"/>
</dbReference>
<protein>
    <submittedName>
        <fullName evidence="2">ABC transporter, substrate-binding protein (Cluster 8, B12/iron complex)</fullName>
    </submittedName>
</protein>
<dbReference type="AlphaFoldDB" id="A0A6J4VUM4"/>
<reference evidence="2" key="1">
    <citation type="submission" date="2020-02" db="EMBL/GenBank/DDBJ databases">
        <authorList>
            <person name="Meier V. D."/>
        </authorList>
    </citation>
    <scope>NUCLEOTIDE SEQUENCE</scope>
    <source>
        <strain evidence="2">AVDCRST_MAG81</strain>
    </source>
</reference>
<name>A0A6J4VUM4_9CYAN</name>
<dbReference type="PANTHER" id="PTHR42860:SF1">
    <property type="entry name" value="VITAMIN B12-BINDING PROTEIN"/>
    <property type="match status" value="1"/>
</dbReference>
<proteinExistence type="predicted"/>